<dbReference type="EMBL" id="JASCZI010211469">
    <property type="protein sequence ID" value="MED6192341.1"/>
    <property type="molecule type" value="Genomic_DNA"/>
</dbReference>
<dbReference type="Proteomes" id="UP001341840">
    <property type="component" value="Unassembled WGS sequence"/>
</dbReference>
<name>A0ABU6X4M2_9FABA</name>
<reference evidence="1 2" key="1">
    <citation type="journal article" date="2023" name="Plants (Basel)">
        <title>Bridging the Gap: Combining Genomics and Transcriptomics Approaches to Understand Stylosanthes scabra, an Orphan Legume from the Brazilian Caatinga.</title>
        <authorList>
            <person name="Ferreira-Neto J.R.C."/>
            <person name="da Silva M.D."/>
            <person name="Binneck E."/>
            <person name="de Melo N.F."/>
            <person name="da Silva R.H."/>
            <person name="de Melo A.L.T.M."/>
            <person name="Pandolfi V."/>
            <person name="Bustamante F.O."/>
            <person name="Brasileiro-Vidal A.C."/>
            <person name="Benko-Iseppon A.M."/>
        </authorList>
    </citation>
    <scope>NUCLEOTIDE SEQUENCE [LARGE SCALE GENOMIC DNA]</scope>
    <source>
        <tissue evidence="1">Leaves</tissue>
    </source>
</reference>
<proteinExistence type="predicted"/>
<evidence type="ECO:0000313" key="2">
    <source>
        <dbReference type="Proteomes" id="UP001341840"/>
    </source>
</evidence>
<keyword evidence="2" id="KW-1185">Reference proteome</keyword>
<accession>A0ABU6X4M2</accession>
<dbReference type="PANTHER" id="PTHR36350:SF2">
    <property type="entry name" value="PROTEIN, PUTATIVE-RELATED"/>
    <property type="match status" value="1"/>
</dbReference>
<protein>
    <submittedName>
        <fullName evidence="1">Uncharacterized protein</fullName>
    </submittedName>
</protein>
<dbReference type="PANTHER" id="PTHR36350">
    <property type="entry name" value="TRANSMEMBRANE PROTEIN"/>
    <property type="match status" value="1"/>
</dbReference>
<gene>
    <name evidence="1" type="ORF">PIB30_009150</name>
</gene>
<evidence type="ECO:0000313" key="1">
    <source>
        <dbReference type="EMBL" id="MED6192341.1"/>
    </source>
</evidence>
<organism evidence="1 2">
    <name type="scientific">Stylosanthes scabra</name>
    <dbReference type="NCBI Taxonomy" id="79078"/>
    <lineage>
        <taxon>Eukaryota</taxon>
        <taxon>Viridiplantae</taxon>
        <taxon>Streptophyta</taxon>
        <taxon>Embryophyta</taxon>
        <taxon>Tracheophyta</taxon>
        <taxon>Spermatophyta</taxon>
        <taxon>Magnoliopsida</taxon>
        <taxon>eudicotyledons</taxon>
        <taxon>Gunneridae</taxon>
        <taxon>Pentapetalae</taxon>
        <taxon>rosids</taxon>
        <taxon>fabids</taxon>
        <taxon>Fabales</taxon>
        <taxon>Fabaceae</taxon>
        <taxon>Papilionoideae</taxon>
        <taxon>50 kb inversion clade</taxon>
        <taxon>dalbergioids sensu lato</taxon>
        <taxon>Dalbergieae</taxon>
        <taxon>Pterocarpus clade</taxon>
        <taxon>Stylosanthes</taxon>
    </lineage>
</organism>
<sequence length="330" mass="36431">MESAMIRIPSSPPLHLSNNGAKVSTYARSSILFFRNNSNYTLKQNQTSLCDSEFASLLHPVITTRSLSCHANCMPERSSFGPPAPPPNNNGNKGRVLMRGISRVSLVLACVLGMFNLNSNINPMFKEAYACKTSTFGVGGQLAVGTLLETIKAKAITKKPTVPKKGSPDVKELKWYAVSQSIAGNNEKAEKILSDELKKDRGPEEELQLQMATVELLILQGKYENANLLLEKLIATNFGMDQNDKKPKDGEGIIDELIKNENGAAYNFVKTLAAQLLFYRAIVLTMNNQNTEAAKWWEAFGKILSLHKDKNNGNDMSEISNMDFNRLIKG</sequence>
<comment type="caution">
    <text evidence="1">The sequence shown here is derived from an EMBL/GenBank/DDBJ whole genome shotgun (WGS) entry which is preliminary data.</text>
</comment>